<gene>
    <name evidence="6" type="ORF">COHA_010785</name>
</gene>
<evidence type="ECO:0000313" key="6">
    <source>
        <dbReference type="EMBL" id="KAI7835314.1"/>
    </source>
</evidence>
<dbReference type="InterPro" id="IPR032682">
    <property type="entry name" value="Cnd1_C"/>
</dbReference>
<evidence type="ECO:0000313" key="7">
    <source>
        <dbReference type="Proteomes" id="UP001205105"/>
    </source>
</evidence>
<name>A0AAD5DFN3_9CHLO</name>
<evidence type="ECO:0000256" key="1">
    <source>
        <dbReference type="ARBA" id="ARBA00004308"/>
    </source>
</evidence>
<dbReference type="InterPro" id="IPR011989">
    <property type="entry name" value="ARM-like"/>
</dbReference>
<dbReference type="InterPro" id="IPR026739">
    <property type="entry name" value="AP_beta"/>
</dbReference>
<evidence type="ECO:0000256" key="4">
    <source>
        <dbReference type="ARBA" id="ARBA00023136"/>
    </source>
</evidence>
<dbReference type="GO" id="GO:0015031">
    <property type="term" value="P:protein transport"/>
    <property type="evidence" value="ECO:0007669"/>
    <property type="project" value="UniProtKB-KW"/>
</dbReference>
<evidence type="ECO:0000256" key="3">
    <source>
        <dbReference type="ARBA" id="ARBA00022927"/>
    </source>
</evidence>
<dbReference type="GO" id="GO:0016192">
    <property type="term" value="P:vesicle-mediated transport"/>
    <property type="evidence" value="ECO:0007669"/>
    <property type="project" value="InterPro"/>
</dbReference>
<comment type="caution">
    <text evidence="6">The sequence shown here is derived from an EMBL/GenBank/DDBJ whole genome shotgun (WGS) entry which is preliminary data.</text>
</comment>
<reference evidence="6" key="1">
    <citation type="submission" date="2020-11" db="EMBL/GenBank/DDBJ databases">
        <title>Chlorella ohadii genome sequencing and assembly.</title>
        <authorList>
            <person name="Murik O."/>
            <person name="Treves H."/>
            <person name="Kedem I."/>
            <person name="Shotland Y."/>
            <person name="Kaplan A."/>
        </authorList>
    </citation>
    <scope>NUCLEOTIDE SEQUENCE</scope>
    <source>
        <strain evidence="6">1</strain>
    </source>
</reference>
<dbReference type="EMBL" id="JADXDR010000298">
    <property type="protein sequence ID" value="KAI7835314.1"/>
    <property type="molecule type" value="Genomic_DNA"/>
</dbReference>
<dbReference type="Proteomes" id="UP001205105">
    <property type="component" value="Unassembled WGS sequence"/>
</dbReference>
<proteinExistence type="predicted"/>
<keyword evidence="4" id="KW-0472">Membrane</keyword>
<dbReference type="PANTHER" id="PTHR11134">
    <property type="entry name" value="ADAPTOR COMPLEX SUBUNIT BETA FAMILY MEMBER"/>
    <property type="match status" value="1"/>
</dbReference>
<accession>A0AAD5DFN3</accession>
<sequence length="190" mass="21524">MDSVFQAVDGGLRDSHPYVREAAVMGVLKCHHQDAAGVRMRGLLDRVETLLSSDADFQVVANCLYVMQQVGLLEVRVTRQLIISLLNHLLLQRLGPVLDFGLNHRNSAVVMATAKLFLHYTLAFPAQHEQVLETLKDPLQTLIKGREPEVVFAVLSNIVVLAQRYPMLFSQLYPEFFCRYEDPSYLKTLK</sequence>
<dbReference type="InterPro" id="IPR016024">
    <property type="entry name" value="ARM-type_fold"/>
</dbReference>
<feature type="non-terminal residue" evidence="6">
    <location>
        <position position="190"/>
    </location>
</feature>
<dbReference type="SUPFAM" id="SSF48371">
    <property type="entry name" value="ARM repeat"/>
    <property type="match status" value="1"/>
</dbReference>
<keyword evidence="2" id="KW-0813">Transport</keyword>
<dbReference type="Pfam" id="PF12717">
    <property type="entry name" value="Cnd1"/>
    <property type="match status" value="1"/>
</dbReference>
<protein>
    <recommendedName>
        <fullName evidence="5">Condensin complex subunit 1 C-terminal domain-containing protein</fullName>
    </recommendedName>
</protein>
<evidence type="ECO:0000256" key="2">
    <source>
        <dbReference type="ARBA" id="ARBA00022448"/>
    </source>
</evidence>
<organism evidence="6 7">
    <name type="scientific">Chlorella ohadii</name>
    <dbReference type="NCBI Taxonomy" id="2649997"/>
    <lineage>
        <taxon>Eukaryota</taxon>
        <taxon>Viridiplantae</taxon>
        <taxon>Chlorophyta</taxon>
        <taxon>core chlorophytes</taxon>
        <taxon>Trebouxiophyceae</taxon>
        <taxon>Chlorellales</taxon>
        <taxon>Chlorellaceae</taxon>
        <taxon>Chlorella clade</taxon>
        <taxon>Chlorella</taxon>
    </lineage>
</organism>
<dbReference type="GO" id="GO:0012505">
    <property type="term" value="C:endomembrane system"/>
    <property type="evidence" value="ECO:0007669"/>
    <property type="project" value="UniProtKB-SubCell"/>
</dbReference>
<keyword evidence="3" id="KW-0653">Protein transport</keyword>
<dbReference type="Gene3D" id="1.25.10.10">
    <property type="entry name" value="Leucine-rich Repeat Variant"/>
    <property type="match status" value="1"/>
</dbReference>
<evidence type="ECO:0000259" key="5">
    <source>
        <dbReference type="Pfam" id="PF12717"/>
    </source>
</evidence>
<feature type="domain" description="Condensin complex subunit 1 C-terminal" evidence="5">
    <location>
        <begin position="2"/>
        <end position="90"/>
    </location>
</feature>
<comment type="subcellular location">
    <subcellularLocation>
        <location evidence="1">Endomembrane system</location>
    </subcellularLocation>
</comment>
<dbReference type="AlphaFoldDB" id="A0AAD5DFN3"/>
<keyword evidence="7" id="KW-1185">Reference proteome</keyword>